<dbReference type="GO" id="GO:0005930">
    <property type="term" value="C:axoneme"/>
    <property type="evidence" value="ECO:0007669"/>
    <property type="project" value="TreeGrafter"/>
</dbReference>
<evidence type="ECO:0000313" key="4">
    <source>
        <dbReference type="Ensembl" id="ENSGACP00000025236.2"/>
    </source>
</evidence>
<evidence type="ECO:0000313" key="5">
    <source>
        <dbReference type="Proteomes" id="UP000007635"/>
    </source>
</evidence>
<dbReference type="Bgee" id="ENSGACG00000019084">
    <property type="expression patterns" value="Expressed in mesonephros and 1 other cell type or tissue"/>
</dbReference>
<reference evidence="4 5" key="1">
    <citation type="journal article" date="2021" name="G3 (Bethesda)">
        <title>Improved contiguity of the threespine stickleback genome using long-read sequencing.</title>
        <authorList>
            <person name="Nath S."/>
            <person name="Shaw D.E."/>
            <person name="White M.A."/>
        </authorList>
    </citation>
    <scope>NUCLEOTIDE SEQUENCE [LARGE SCALE GENOMIC DNA]</scope>
    <source>
        <strain evidence="4 5">Lake Benthic</strain>
    </source>
</reference>
<dbReference type="GO" id="GO:0008017">
    <property type="term" value="F:microtubule binding"/>
    <property type="evidence" value="ECO:0007669"/>
    <property type="project" value="TreeGrafter"/>
</dbReference>
<organism evidence="4 5">
    <name type="scientific">Gasterosteus aculeatus aculeatus</name>
    <name type="common">three-spined stickleback</name>
    <dbReference type="NCBI Taxonomy" id="481459"/>
    <lineage>
        <taxon>Eukaryota</taxon>
        <taxon>Metazoa</taxon>
        <taxon>Chordata</taxon>
        <taxon>Craniata</taxon>
        <taxon>Vertebrata</taxon>
        <taxon>Euteleostomi</taxon>
        <taxon>Actinopterygii</taxon>
        <taxon>Neopterygii</taxon>
        <taxon>Teleostei</taxon>
        <taxon>Neoteleostei</taxon>
        <taxon>Acanthomorphata</taxon>
        <taxon>Eupercaria</taxon>
        <taxon>Perciformes</taxon>
        <taxon>Cottioidei</taxon>
        <taxon>Gasterosteales</taxon>
        <taxon>Gasterosteidae</taxon>
        <taxon>Gasterosteus</taxon>
    </lineage>
</organism>
<dbReference type="GO" id="GO:0048487">
    <property type="term" value="F:beta-tubulin binding"/>
    <property type="evidence" value="ECO:0007669"/>
    <property type="project" value="TreeGrafter"/>
</dbReference>
<dbReference type="PRINTS" id="PR02043">
    <property type="entry name" value="CANCERSCCP1"/>
</dbReference>
<dbReference type="Ensembl" id="ENSGACT00000025285.2">
    <property type="protein sequence ID" value="ENSGACP00000025236.2"/>
    <property type="gene ID" value="ENSGACG00000019084.2"/>
</dbReference>
<dbReference type="PANTHER" id="PTHR20929">
    <property type="entry name" value="LUNG ADENOMA SUSCEPTIBILITY 1-RELATED"/>
    <property type="match status" value="1"/>
</dbReference>
<evidence type="ECO:0000256" key="1">
    <source>
        <dbReference type="ARBA" id="ARBA00024332"/>
    </source>
</evidence>
<reference evidence="4" key="3">
    <citation type="submission" date="2025-09" db="UniProtKB">
        <authorList>
            <consortium name="Ensembl"/>
        </authorList>
    </citation>
    <scope>IDENTIFICATION</scope>
</reference>
<proteinExistence type="inferred from homology"/>
<dbReference type="Proteomes" id="UP000007635">
    <property type="component" value="Chromosome IV"/>
</dbReference>
<dbReference type="GeneTree" id="ENSGT00390000004708"/>
<dbReference type="AlphaFoldDB" id="G3Q5T0"/>
<dbReference type="STRING" id="69293.ENSGACP00000025236"/>
<keyword evidence="5" id="KW-1185">Reference proteome</keyword>
<dbReference type="PANTHER" id="PTHR20929:SF11">
    <property type="entry name" value="DYNEIN AXONEMAL INTERMEDIATE CHAIN 7"/>
    <property type="match status" value="1"/>
</dbReference>
<reference evidence="4" key="2">
    <citation type="submission" date="2025-08" db="UniProtKB">
        <authorList>
            <consortium name="Ensembl"/>
        </authorList>
    </citation>
    <scope>IDENTIFICATION</scope>
</reference>
<name>G3Q5T0_GASAC</name>
<dbReference type="InterPro" id="IPR031826">
    <property type="entry name" value="IC97/Casc1_N"/>
</dbReference>
<dbReference type="eggNOG" id="ENOG502QQM9">
    <property type="taxonomic scope" value="Eukaryota"/>
</dbReference>
<evidence type="ECO:0000256" key="2">
    <source>
        <dbReference type="ARBA" id="ARBA00024414"/>
    </source>
</evidence>
<evidence type="ECO:0000259" key="3">
    <source>
        <dbReference type="Pfam" id="PF15927"/>
    </source>
</evidence>
<dbReference type="InParanoid" id="G3Q5T0"/>
<dbReference type="OMA" id="SKLVLNX"/>
<dbReference type="InterPro" id="IPR023247">
    <property type="entry name" value="IC97/Dnai7-like"/>
</dbReference>
<comment type="similarity">
    <text evidence="1">Belongs to the DNAI7 family.</text>
</comment>
<sequence>NRYISLWRDDPLLEEVEVVFRDTTDPRRGQYYQECLLELLRLIHAKHLLTNERILKASENIDIATGNMQTVVKDENVTLSVGQLQEESKVCGPKNIYKSEWFAGLDFKLPKQLAVRDVGVRILHTRYDHLSLLARMAQEFNELVQSIQGLDVTELTSRWTAVSASKISADQWRIDGITDVSYEEAEDKMSFNMDAFHAFVLMQDTYANLPFQSWELRPLDQDSVLFTINGALIDLTKGLSHVRGKWMSSPGAAEQCAGVNITRGFSPQDPLTEHAAYEQMALFAYSANHVAFYSLPPLIPLLGQACEHHSAAPVPEGSRSLYQLGAQRSQKLEVTEKSDCYSPDLYPGSEFHSTFIHMLQDDMSIEGIARTREFVDTVQSLLCATRPLTITRVNAT</sequence>
<feature type="domain" description="IC97/Casc1 N-terminal" evidence="3">
    <location>
        <begin position="12"/>
        <end position="80"/>
    </location>
</feature>
<protein>
    <recommendedName>
        <fullName evidence="2">Dynein axonemal intermediate chain 7</fullName>
    </recommendedName>
</protein>
<accession>G3Q5T0</accession>
<dbReference type="Pfam" id="PF15927">
    <property type="entry name" value="Casc1_N"/>
    <property type="match status" value="1"/>
</dbReference>
<dbReference type="FunCoup" id="G3Q5T0">
    <property type="interactions" value="465"/>
</dbReference>